<name>A0ABQ0PXL5_9PROT</name>
<evidence type="ECO:0000313" key="1">
    <source>
        <dbReference type="EMBL" id="GBQ84094.1"/>
    </source>
</evidence>
<comment type="caution">
    <text evidence="1">The sequence shown here is derived from an EMBL/GenBank/DDBJ whole genome shotgun (WGS) entry which is preliminary data.</text>
</comment>
<organism evidence="1 2">
    <name type="scientific">Acetobacter malorum DSM 14337</name>
    <dbReference type="NCBI Taxonomy" id="1307910"/>
    <lineage>
        <taxon>Bacteria</taxon>
        <taxon>Pseudomonadati</taxon>
        <taxon>Pseudomonadota</taxon>
        <taxon>Alphaproteobacteria</taxon>
        <taxon>Acetobacterales</taxon>
        <taxon>Acetobacteraceae</taxon>
        <taxon>Acetobacter</taxon>
    </lineage>
</organism>
<protein>
    <submittedName>
        <fullName evidence="1">Uncharacterized protein</fullName>
    </submittedName>
</protein>
<sequence length="131" mass="14026">MIWGAVPALRKARRERLPCPVWLRNGKPVLGKACSVRWMMCDGEKTGRAARESFAALCPLARAWGAPGMRVKKAAAGEPENGPVDVPVEAARPEKTSVREVSKRERCDAPVGAPANVLVDLVMDGPLGVAD</sequence>
<reference evidence="1" key="1">
    <citation type="submission" date="2013-04" db="EMBL/GenBank/DDBJ databases">
        <title>The genome sequencing project of 58 acetic acid bacteria.</title>
        <authorList>
            <person name="Okamoto-Kainuma A."/>
            <person name="Ishikawa M."/>
            <person name="Umino S."/>
            <person name="Koizumi Y."/>
            <person name="Shiwa Y."/>
            <person name="Yoshikawa H."/>
            <person name="Matsutani M."/>
            <person name="Matsushita K."/>
        </authorList>
    </citation>
    <scope>NUCLEOTIDE SEQUENCE</scope>
    <source>
        <strain evidence="1">DSM 14337</strain>
    </source>
</reference>
<dbReference type="EMBL" id="BAPF01000038">
    <property type="protein sequence ID" value="GBQ84094.1"/>
    <property type="molecule type" value="Genomic_DNA"/>
</dbReference>
<accession>A0ABQ0PXL5</accession>
<keyword evidence="2" id="KW-1185">Reference proteome</keyword>
<proteinExistence type="predicted"/>
<dbReference type="Proteomes" id="UP001065047">
    <property type="component" value="Unassembled WGS sequence"/>
</dbReference>
<evidence type="ECO:0000313" key="2">
    <source>
        <dbReference type="Proteomes" id="UP001065047"/>
    </source>
</evidence>
<gene>
    <name evidence="1" type="ORF">AA14337_2760</name>
</gene>